<gene>
    <name evidence="2" type="ORF">RRG08_004083</name>
</gene>
<feature type="compositionally biased region" description="Basic and acidic residues" evidence="1">
    <location>
        <begin position="40"/>
        <end position="56"/>
    </location>
</feature>
<proteinExistence type="predicted"/>
<accession>A0AAE0XUY9</accession>
<comment type="caution">
    <text evidence="2">The sequence shown here is derived from an EMBL/GenBank/DDBJ whole genome shotgun (WGS) entry which is preliminary data.</text>
</comment>
<evidence type="ECO:0000313" key="3">
    <source>
        <dbReference type="Proteomes" id="UP001283361"/>
    </source>
</evidence>
<feature type="compositionally biased region" description="Polar residues" evidence="1">
    <location>
        <begin position="27"/>
        <end position="37"/>
    </location>
</feature>
<sequence length="75" mass="8219">MVDQNPLSHPTQTLNTSMTVALNPLQMTKNPVSPHSNTQHKHDCDAEYPSDGRPESLSHPTQTLNTSMTVALNPL</sequence>
<evidence type="ECO:0000313" key="2">
    <source>
        <dbReference type="EMBL" id="KAK3715948.1"/>
    </source>
</evidence>
<name>A0AAE0XUY9_9GAST</name>
<organism evidence="2 3">
    <name type="scientific">Elysia crispata</name>
    <name type="common">lettuce slug</name>
    <dbReference type="NCBI Taxonomy" id="231223"/>
    <lineage>
        <taxon>Eukaryota</taxon>
        <taxon>Metazoa</taxon>
        <taxon>Spiralia</taxon>
        <taxon>Lophotrochozoa</taxon>
        <taxon>Mollusca</taxon>
        <taxon>Gastropoda</taxon>
        <taxon>Heterobranchia</taxon>
        <taxon>Euthyneura</taxon>
        <taxon>Panpulmonata</taxon>
        <taxon>Sacoglossa</taxon>
        <taxon>Placobranchoidea</taxon>
        <taxon>Plakobranchidae</taxon>
        <taxon>Elysia</taxon>
    </lineage>
</organism>
<feature type="compositionally biased region" description="Polar residues" evidence="1">
    <location>
        <begin position="58"/>
        <end position="75"/>
    </location>
</feature>
<protein>
    <submittedName>
        <fullName evidence="2">Uncharacterized protein</fullName>
    </submittedName>
</protein>
<dbReference type="EMBL" id="JAWDGP010007486">
    <property type="protein sequence ID" value="KAK3715948.1"/>
    <property type="molecule type" value="Genomic_DNA"/>
</dbReference>
<reference evidence="2" key="1">
    <citation type="journal article" date="2023" name="G3 (Bethesda)">
        <title>A reference genome for the long-term kleptoplast-retaining sea slug Elysia crispata morphotype clarki.</title>
        <authorList>
            <person name="Eastman K.E."/>
            <person name="Pendleton A.L."/>
            <person name="Shaikh M.A."/>
            <person name="Suttiyut T."/>
            <person name="Ogas R."/>
            <person name="Tomko P."/>
            <person name="Gavelis G."/>
            <person name="Widhalm J.R."/>
            <person name="Wisecaver J.H."/>
        </authorList>
    </citation>
    <scope>NUCLEOTIDE SEQUENCE</scope>
    <source>
        <strain evidence="2">ECLA1</strain>
    </source>
</reference>
<dbReference type="AlphaFoldDB" id="A0AAE0XUY9"/>
<evidence type="ECO:0000256" key="1">
    <source>
        <dbReference type="SAM" id="MobiDB-lite"/>
    </source>
</evidence>
<feature type="region of interest" description="Disordered" evidence="1">
    <location>
        <begin position="27"/>
        <end position="75"/>
    </location>
</feature>
<keyword evidence="3" id="KW-1185">Reference proteome</keyword>
<dbReference type="Proteomes" id="UP001283361">
    <property type="component" value="Unassembled WGS sequence"/>
</dbReference>